<dbReference type="SMART" id="SM00360">
    <property type="entry name" value="RRM"/>
    <property type="match status" value="1"/>
</dbReference>
<dbReference type="PROSITE" id="PS50102">
    <property type="entry name" value="RRM"/>
    <property type="match status" value="1"/>
</dbReference>
<proteinExistence type="predicted"/>
<keyword evidence="5" id="KW-1185">Reference proteome</keyword>
<gene>
    <name evidence="4" type="ORF">IWQ62_005524</name>
</gene>
<evidence type="ECO:0000313" key="4">
    <source>
        <dbReference type="EMBL" id="KAJ1955461.1"/>
    </source>
</evidence>
<dbReference type="Proteomes" id="UP001150925">
    <property type="component" value="Unassembled WGS sequence"/>
</dbReference>
<evidence type="ECO:0000256" key="1">
    <source>
        <dbReference type="ARBA" id="ARBA00022884"/>
    </source>
</evidence>
<evidence type="ECO:0000259" key="3">
    <source>
        <dbReference type="PROSITE" id="PS50102"/>
    </source>
</evidence>
<feature type="domain" description="RRM" evidence="3">
    <location>
        <begin position="2"/>
        <end position="80"/>
    </location>
</feature>
<dbReference type="Pfam" id="PF00076">
    <property type="entry name" value="RRM_1"/>
    <property type="match status" value="1"/>
</dbReference>
<dbReference type="InterPro" id="IPR052462">
    <property type="entry name" value="SLIRP/GR-RBP-like"/>
</dbReference>
<reference evidence="4" key="1">
    <citation type="submission" date="2022-07" db="EMBL/GenBank/DDBJ databases">
        <title>Phylogenomic reconstructions and comparative analyses of Kickxellomycotina fungi.</title>
        <authorList>
            <person name="Reynolds N.K."/>
            <person name="Stajich J.E."/>
            <person name="Barry K."/>
            <person name="Grigoriev I.V."/>
            <person name="Crous P."/>
            <person name="Smith M.E."/>
        </authorList>
    </citation>
    <scope>NUCLEOTIDE SEQUENCE</scope>
    <source>
        <strain evidence="4">RSA 1196</strain>
    </source>
</reference>
<keyword evidence="1 2" id="KW-0694">RNA-binding</keyword>
<comment type="caution">
    <text evidence="4">The sequence shown here is derived from an EMBL/GenBank/DDBJ whole genome shotgun (WGS) entry which is preliminary data.</text>
</comment>
<sequence length="89" mass="9958">MSKLYVGSLAWSTIESELADLFEQFGPVVKTTIIRDRETSRSRGFGYVQFDNEASAQQAQQELNGYELHGHKIKVNIAPEQAPLAHHGN</sequence>
<dbReference type="EMBL" id="JANBPY010002331">
    <property type="protein sequence ID" value="KAJ1955461.1"/>
    <property type="molecule type" value="Genomic_DNA"/>
</dbReference>
<dbReference type="PANTHER" id="PTHR48027">
    <property type="entry name" value="HETEROGENEOUS NUCLEAR RIBONUCLEOPROTEIN 87F-RELATED"/>
    <property type="match status" value="1"/>
</dbReference>
<evidence type="ECO:0000256" key="2">
    <source>
        <dbReference type="PROSITE-ProRule" id="PRU00176"/>
    </source>
</evidence>
<dbReference type="OrthoDB" id="439808at2759"/>
<organism evidence="4 5">
    <name type="scientific">Dispira parvispora</name>
    <dbReference type="NCBI Taxonomy" id="1520584"/>
    <lineage>
        <taxon>Eukaryota</taxon>
        <taxon>Fungi</taxon>
        <taxon>Fungi incertae sedis</taxon>
        <taxon>Zoopagomycota</taxon>
        <taxon>Kickxellomycotina</taxon>
        <taxon>Dimargaritomycetes</taxon>
        <taxon>Dimargaritales</taxon>
        <taxon>Dimargaritaceae</taxon>
        <taxon>Dispira</taxon>
    </lineage>
</organism>
<evidence type="ECO:0000313" key="5">
    <source>
        <dbReference type="Proteomes" id="UP001150925"/>
    </source>
</evidence>
<dbReference type="InterPro" id="IPR000504">
    <property type="entry name" value="RRM_dom"/>
</dbReference>
<dbReference type="Gene3D" id="3.30.70.330">
    <property type="match status" value="1"/>
</dbReference>
<protein>
    <recommendedName>
        <fullName evidence="3">RRM domain-containing protein</fullName>
    </recommendedName>
</protein>
<dbReference type="InterPro" id="IPR012677">
    <property type="entry name" value="Nucleotide-bd_a/b_plait_sf"/>
</dbReference>
<dbReference type="AlphaFoldDB" id="A0A9W8AJV2"/>
<accession>A0A9W8AJV2</accession>
<dbReference type="SUPFAM" id="SSF54928">
    <property type="entry name" value="RNA-binding domain, RBD"/>
    <property type="match status" value="1"/>
</dbReference>
<dbReference type="GO" id="GO:0003723">
    <property type="term" value="F:RNA binding"/>
    <property type="evidence" value="ECO:0007669"/>
    <property type="project" value="UniProtKB-UniRule"/>
</dbReference>
<dbReference type="InterPro" id="IPR035979">
    <property type="entry name" value="RBD_domain_sf"/>
</dbReference>
<name>A0A9W8AJV2_9FUNG</name>